<dbReference type="Proteomes" id="UP001165960">
    <property type="component" value="Unassembled WGS sequence"/>
</dbReference>
<keyword evidence="2" id="KW-1185">Reference proteome</keyword>
<comment type="caution">
    <text evidence="1">The sequence shown here is derived from an EMBL/GenBank/DDBJ whole genome shotgun (WGS) entry which is preliminary data.</text>
</comment>
<organism evidence="1 2">
    <name type="scientific">Entomophthora muscae</name>
    <dbReference type="NCBI Taxonomy" id="34485"/>
    <lineage>
        <taxon>Eukaryota</taxon>
        <taxon>Fungi</taxon>
        <taxon>Fungi incertae sedis</taxon>
        <taxon>Zoopagomycota</taxon>
        <taxon>Entomophthoromycotina</taxon>
        <taxon>Entomophthoromycetes</taxon>
        <taxon>Entomophthorales</taxon>
        <taxon>Entomophthoraceae</taxon>
        <taxon>Entomophthora</taxon>
    </lineage>
</organism>
<gene>
    <name evidence="1" type="ORF">DSO57_1007644</name>
</gene>
<name>A0ACC2SK34_9FUNG</name>
<dbReference type="EMBL" id="QTSX02004993">
    <property type="protein sequence ID" value="KAJ9062733.1"/>
    <property type="molecule type" value="Genomic_DNA"/>
</dbReference>
<proteinExistence type="predicted"/>
<accession>A0ACC2SK34</accession>
<evidence type="ECO:0000313" key="2">
    <source>
        <dbReference type="Proteomes" id="UP001165960"/>
    </source>
</evidence>
<protein>
    <submittedName>
        <fullName evidence="1">Uncharacterized protein</fullName>
    </submittedName>
</protein>
<reference evidence="1" key="1">
    <citation type="submission" date="2022-04" db="EMBL/GenBank/DDBJ databases">
        <title>Genome of the entomopathogenic fungus Entomophthora muscae.</title>
        <authorList>
            <person name="Elya C."/>
            <person name="Lovett B.R."/>
            <person name="Lee E."/>
            <person name="Macias A.M."/>
            <person name="Hajek A.E."/>
            <person name="De Bivort B.L."/>
            <person name="Kasson M.T."/>
            <person name="De Fine Licht H.H."/>
            <person name="Stajich J.E."/>
        </authorList>
    </citation>
    <scope>NUCLEOTIDE SEQUENCE</scope>
    <source>
        <strain evidence="1">Berkeley</strain>
    </source>
</reference>
<evidence type="ECO:0000313" key="1">
    <source>
        <dbReference type="EMBL" id="KAJ9062733.1"/>
    </source>
</evidence>
<sequence length="110" mass="12707">MVDNYKPGPELAMADALLHLYVRDTRGNNGLNPDWPLLAIQTKDKGFPPGNTDITKETVINNKHLFADVYRTLHCKMTERTTIPYIPTHQQVETILRYHRELGYTKSRNL</sequence>